<dbReference type="EMBL" id="CP062916">
    <property type="protein sequence ID" value="QPF06798.1"/>
    <property type="molecule type" value="Genomic_DNA"/>
</dbReference>
<keyword evidence="5" id="KW-1185">Reference proteome</keyword>
<dbReference type="Proteomes" id="UP000594500">
    <property type="component" value="Chromosome"/>
</dbReference>
<dbReference type="Proteomes" id="UP000267630">
    <property type="component" value="Chromosome 3"/>
</dbReference>
<name>A0A1V2BVC7_RAOTE</name>
<dbReference type="GeneID" id="57505336"/>
<dbReference type="EMBL" id="CAADJG010000002">
    <property type="protein sequence ID" value="VFS71131.1"/>
    <property type="molecule type" value="Genomic_DNA"/>
</dbReference>
<evidence type="ECO:0000313" key="2">
    <source>
        <dbReference type="EMBL" id="VED51251.1"/>
    </source>
</evidence>
<evidence type="ECO:0000313" key="4">
    <source>
        <dbReference type="EMBL" id="VTN08432.1"/>
    </source>
</evidence>
<reference evidence="4 7" key="1">
    <citation type="submission" date="2019-04" db="EMBL/GenBank/DDBJ databases">
        <authorList>
            <consortium name="Pathogen Informatics"/>
        </authorList>
    </citation>
    <scope>NUCLEOTIDE SEQUENCE [LARGE SCALE GENOMIC DNA]</scope>
    <source>
        <strain evidence="3 6">NCTC13038</strain>
        <strain evidence="4 7">NCTC9185</strain>
        <strain evidence="2 5">NCTC9997</strain>
    </source>
</reference>
<evidence type="ECO:0000313" key="8">
    <source>
        <dbReference type="Proteomes" id="UP000594500"/>
    </source>
</evidence>
<gene>
    <name evidence="1" type="ORF">IMO34_15665</name>
    <name evidence="3" type="ORF">NCTC13038_02252</name>
    <name evidence="4" type="ORF">NCTC9185_00309</name>
    <name evidence="2" type="ORF">NCTC9997_03686</name>
</gene>
<proteinExistence type="predicted"/>
<accession>A0A1V2BVC7</accession>
<dbReference type="Proteomes" id="UP000332594">
    <property type="component" value="Unassembled WGS sequence"/>
</dbReference>
<evidence type="ECO:0000313" key="1">
    <source>
        <dbReference type="EMBL" id="QPF06798.1"/>
    </source>
</evidence>
<dbReference type="EMBL" id="CABDVU010000001">
    <property type="protein sequence ID" value="VTN08432.1"/>
    <property type="molecule type" value="Genomic_DNA"/>
</dbReference>
<sequence length="65" mass="7290">MGIIKASSLEQAEALLKSGEPIKIELDFELDSDAFFNFAMEYCTNGTKLTRNDDRFVVSRKKVAS</sequence>
<evidence type="ECO:0000313" key="5">
    <source>
        <dbReference type="Proteomes" id="UP000267630"/>
    </source>
</evidence>
<evidence type="ECO:0000313" key="7">
    <source>
        <dbReference type="Proteomes" id="UP000339249"/>
    </source>
</evidence>
<dbReference type="AlphaFoldDB" id="A0A1V2BVC7"/>
<dbReference type="Proteomes" id="UP000339249">
    <property type="component" value="Unassembled WGS sequence"/>
</dbReference>
<evidence type="ECO:0000313" key="6">
    <source>
        <dbReference type="Proteomes" id="UP000332594"/>
    </source>
</evidence>
<dbReference type="EMBL" id="LR134253">
    <property type="protein sequence ID" value="VED51251.1"/>
    <property type="molecule type" value="Genomic_DNA"/>
</dbReference>
<dbReference type="OrthoDB" id="6520322at2"/>
<dbReference type="RefSeq" id="WP_041145211.1">
    <property type="nucleotide sequence ID" value="NZ_BJNO01000011.1"/>
</dbReference>
<protein>
    <submittedName>
        <fullName evidence="4">Uncharacterized protein</fullName>
    </submittedName>
</protein>
<reference evidence="1 8" key="2">
    <citation type="submission" date="2020-10" db="EMBL/GenBank/DDBJ databases">
        <title>Resistance determinants and their genetic context in bacteria from a longitudinal study of pigs reared under conventional and antibiotic-free husbandry practices.</title>
        <authorList>
            <person name="Poulin-Laprade D."/>
            <person name="Brouard J.-S."/>
            <person name="Gagnon N."/>
            <person name="Turcotte A."/>
            <person name="Langlois A."/>
            <person name="Matte J.J."/>
            <person name="Carrillo C.D."/>
            <person name="Zaheer R."/>
            <person name="McAllister T."/>
            <person name="Topp E."/>
            <person name="Talbot G."/>
        </authorList>
    </citation>
    <scope>NUCLEOTIDE SEQUENCE [LARGE SCALE GENOMIC DNA]</scope>
    <source>
        <strain evidence="1 8">Res13-Abat-PEB01-P1-04-A</strain>
    </source>
</reference>
<evidence type="ECO:0000313" key="3">
    <source>
        <dbReference type="EMBL" id="VFS71131.1"/>
    </source>
</evidence>
<organism evidence="4 7">
    <name type="scientific">Raoultella terrigena</name>
    <name type="common">Klebsiella terrigena</name>
    <dbReference type="NCBI Taxonomy" id="577"/>
    <lineage>
        <taxon>Bacteria</taxon>
        <taxon>Pseudomonadati</taxon>
        <taxon>Pseudomonadota</taxon>
        <taxon>Gammaproteobacteria</taxon>
        <taxon>Enterobacterales</taxon>
        <taxon>Enterobacteriaceae</taxon>
        <taxon>Klebsiella/Raoultella group</taxon>
        <taxon>Raoultella</taxon>
    </lineage>
</organism>